<dbReference type="EMBL" id="MNYI01000203">
    <property type="protein sequence ID" value="OIP37644.1"/>
    <property type="molecule type" value="Genomic_DNA"/>
</dbReference>
<dbReference type="InterPro" id="IPR017871">
    <property type="entry name" value="ABC_transporter-like_CS"/>
</dbReference>
<dbReference type="PROSITE" id="PS50893">
    <property type="entry name" value="ABC_TRANSPORTER_2"/>
    <property type="match status" value="1"/>
</dbReference>
<dbReference type="InterPro" id="IPR027417">
    <property type="entry name" value="P-loop_NTPase"/>
</dbReference>
<evidence type="ECO:0000256" key="4">
    <source>
        <dbReference type="ARBA" id="ARBA00022840"/>
    </source>
</evidence>
<feature type="domain" description="ABC transporter" evidence="5">
    <location>
        <begin position="22"/>
        <end position="244"/>
    </location>
</feature>
<protein>
    <submittedName>
        <fullName evidence="6">Sugar ABC transporter ATP-binding protein</fullName>
    </submittedName>
</protein>
<dbReference type="SUPFAM" id="SSF52540">
    <property type="entry name" value="P-loop containing nucleoside triphosphate hydrolases"/>
    <property type="match status" value="1"/>
</dbReference>
<dbReference type="PANTHER" id="PTHR46743">
    <property type="entry name" value="TEICHOIC ACIDS EXPORT ATP-BINDING PROTEIN TAGH"/>
    <property type="match status" value="1"/>
</dbReference>
<dbReference type="Pfam" id="PF00005">
    <property type="entry name" value="ABC_tran"/>
    <property type="match status" value="1"/>
</dbReference>
<evidence type="ECO:0000256" key="1">
    <source>
        <dbReference type="ARBA" id="ARBA00005417"/>
    </source>
</evidence>
<keyword evidence="4 6" id="KW-0067">ATP-binding</keyword>
<dbReference type="PROSITE" id="PS00211">
    <property type="entry name" value="ABC_TRANSPORTER_1"/>
    <property type="match status" value="1"/>
</dbReference>
<reference evidence="6 7" key="1">
    <citation type="journal article" date="2016" name="Environ. Microbiol.">
        <title>Genomic resolution of a cold subsurface aquifer community provides metabolic insights for novel microbes adapted to high CO concentrations.</title>
        <authorList>
            <person name="Probst A.J."/>
            <person name="Castelle C.J."/>
            <person name="Singh A."/>
            <person name="Brown C.T."/>
            <person name="Anantharaman K."/>
            <person name="Sharon I."/>
            <person name="Hug L.A."/>
            <person name="Burstein D."/>
            <person name="Emerson J.B."/>
            <person name="Thomas B.C."/>
            <person name="Banfield J.F."/>
        </authorList>
    </citation>
    <scope>NUCLEOTIDE SEQUENCE [LARGE SCALE GENOMIC DNA]</scope>
    <source>
        <strain evidence="6">CG2_30_40_21</strain>
    </source>
</reference>
<gene>
    <name evidence="6" type="ORF">AUJ95_07890</name>
</gene>
<dbReference type="AlphaFoldDB" id="A0A1J5DNF6"/>
<evidence type="ECO:0000313" key="7">
    <source>
        <dbReference type="Proteomes" id="UP000183085"/>
    </source>
</evidence>
<dbReference type="InterPro" id="IPR003593">
    <property type="entry name" value="AAA+_ATPase"/>
</dbReference>
<proteinExistence type="inferred from homology"/>
<accession>A0A1J5DNF6</accession>
<dbReference type="GO" id="GO:0140359">
    <property type="term" value="F:ABC-type transporter activity"/>
    <property type="evidence" value="ECO:0007669"/>
    <property type="project" value="InterPro"/>
</dbReference>
<keyword evidence="3" id="KW-0547">Nucleotide-binding</keyword>
<dbReference type="GO" id="GO:0016020">
    <property type="term" value="C:membrane"/>
    <property type="evidence" value="ECO:0007669"/>
    <property type="project" value="InterPro"/>
</dbReference>
<dbReference type="STRING" id="1817895.AUJ95_07890"/>
<evidence type="ECO:0000313" key="6">
    <source>
        <dbReference type="EMBL" id="OIP37644.1"/>
    </source>
</evidence>
<sequence>MRETVITFEKITKSYPFYHHIVGIKNFLFALPSSLKAIRTSRFEALRDISFEVYRGETFGVIGRNGAGKSTILGLIAEVLRADKGKFLIEGRVSPLLELGAGFHPELTGKENIMLNGVLLGLTRRDVLKKMDEIIEFSELVNFIDQPIRTYSSGMLARLGFSVITHLEPEILLIDEVLAVGDIDFQKKCIDKMMDFKKSGVTIILVSHSMEDVKKICDRVMWVENHTVRMIGEPDEVIASYRHIE</sequence>
<evidence type="ECO:0000256" key="2">
    <source>
        <dbReference type="ARBA" id="ARBA00022448"/>
    </source>
</evidence>
<dbReference type="InterPro" id="IPR015860">
    <property type="entry name" value="ABC_transpr_TagH-like"/>
</dbReference>
<dbReference type="Gene3D" id="3.40.50.300">
    <property type="entry name" value="P-loop containing nucleotide triphosphate hydrolases"/>
    <property type="match status" value="1"/>
</dbReference>
<name>A0A1J5DNF6_9BACT</name>
<organism evidence="6 7">
    <name type="scientific">Candidatus Desantisbacteria bacterium CG2_30_40_21</name>
    <dbReference type="NCBI Taxonomy" id="1817895"/>
    <lineage>
        <taxon>Bacteria</taxon>
        <taxon>Candidatus Desantisiibacteriota</taxon>
    </lineage>
</organism>
<dbReference type="Proteomes" id="UP000183085">
    <property type="component" value="Unassembled WGS sequence"/>
</dbReference>
<comment type="caution">
    <text evidence="6">The sequence shown here is derived from an EMBL/GenBank/DDBJ whole genome shotgun (WGS) entry which is preliminary data.</text>
</comment>
<evidence type="ECO:0000256" key="3">
    <source>
        <dbReference type="ARBA" id="ARBA00022741"/>
    </source>
</evidence>
<comment type="similarity">
    <text evidence="1">Belongs to the ABC transporter superfamily.</text>
</comment>
<dbReference type="PANTHER" id="PTHR46743:SF2">
    <property type="entry name" value="TEICHOIC ACIDS EXPORT ATP-BINDING PROTEIN TAGH"/>
    <property type="match status" value="1"/>
</dbReference>
<dbReference type="GO" id="GO:0005524">
    <property type="term" value="F:ATP binding"/>
    <property type="evidence" value="ECO:0007669"/>
    <property type="project" value="UniProtKB-KW"/>
</dbReference>
<dbReference type="CDD" id="cd03220">
    <property type="entry name" value="ABC_KpsT_Wzt"/>
    <property type="match status" value="1"/>
</dbReference>
<dbReference type="SMART" id="SM00382">
    <property type="entry name" value="AAA"/>
    <property type="match status" value="1"/>
</dbReference>
<evidence type="ECO:0000259" key="5">
    <source>
        <dbReference type="PROSITE" id="PS50893"/>
    </source>
</evidence>
<dbReference type="InterPro" id="IPR003439">
    <property type="entry name" value="ABC_transporter-like_ATP-bd"/>
</dbReference>
<dbReference type="InterPro" id="IPR050683">
    <property type="entry name" value="Bact_Polysacc_Export_ATP-bd"/>
</dbReference>
<keyword evidence="2" id="KW-0813">Transport</keyword>
<dbReference type="GO" id="GO:0016887">
    <property type="term" value="F:ATP hydrolysis activity"/>
    <property type="evidence" value="ECO:0007669"/>
    <property type="project" value="InterPro"/>
</dbReference>